<dbReference type="PATRIC" id="fig|54915.3.peg.592"/>
<dbReference type="EMBL" id="LGIQ01000017">
    <property type="protein sequence ID" value="KNB68677.1"/>
    <property type="molecule type" value="Genomic_DNA"/>
</dbReference>
<keyword evidence="8" id="KW-1185">Reference proteome</keyword>
<dbReference type="STRING" id="54915.ADS79_32430"/>
<dbReference type="SUPFAM" id="SSF103481">
    <property type="entry name" value="Multidrug resistance efflux transporter EmrE"/>
    <property type="match status" value="2"/>
</dbReference>
<evidence type="ECO:0000313" key="8">
    <source>
        <dbReference type="Proteomes" id="UP000319578"/>
    </source>
</evidence>
<dbReference type="EMBL" id="BJON01000011">
    <property type="protein sequence ID" value="GED69183.1"/>
    <property type="molecule type" value="Genomic_DNA"/>
</dbReference>
<evidence type="ECO:0000256" key="3">
    <source>
        <dbReference type="SAM" id="Phobius"/>
    </source>
</evidence>
<keyword evidence="3" id="KW-1133">Transmembrane helix</keyword>
<dbReference type="AlphaFoldDB" id="A0A0K9YJ01"/>
<feature type="transmembrane region" description="Helical" evidence="3">
    <location>
        <begin position="7"/>
        <end position="27"/>
    </location>
</feature>
<evidence type="ECO:0000259" key="4">
    <source>
        <dbReference type="Pfam" id="PF00892"/>
    </source>
</evidence>
<dbReference type="PANTHER" id="PTHR12715">
    <property type="entry name" value="TRANSPORTER, DRUG/METABOLITE EXPORTER FAMILY"/>
    <property type="match status" value="1"/>
</dbReference>
<reference evidence="6" key="2">
    <citation type="submission" date="2015-07" db="EMBL/GenBank/DDBJ databases">
        <title>MeaNS - Measles Nucleotide Surveillance Program.</title>
        <authorList>
            <person name="Tran T."/>
            <person name="Druce J."/>
        </authorList>
    </citation>
    <scope>NUCLEOTIDE SEQUENCE</scope>
    <source>
        <strain evidence="6">DSM 9887</strain>
    </source>
</reference>
<dbReference type="Proteomes" id="UP000036834">
    <property type="component" value="Unassembled WGS sequence"/>
</dbReference>
<organism evidence="6 7">
    <name type="scientific">Brevibacillus reuszeri</name>
    <dbReference type="NCBI Taxonomy" id="54915"/>
    <lineage>
        <taxon>Bacteria</taxon>
        <taxon>Bacillati</taxon>
        <taxon>Bacillota</taxon>
        <taxon>Bacilli</taxon>
        <taxon>Bacillales</taxon>
        <taxon>Paenibacillaceae</taxon>
        <taxon>Brevibacillus</taxon>
    </lineage>
</organism>
<dbReference type="RefSeq" id="WP_049742610.1">
    <property type="nucleotide sequence ID" value="NZ_BJON01000011.1"/>
</dbReference>
<sequence length="306" mass="32982">MSQHTRIRVFAAHGISILLWASAFTGIRVGLEAYSPEHLSVLRFLVGSLFLAILAPFFRVRLPALRDVPFLLLLGALGFTVYHTALNYGEQTISAGVASLFVATTPIFAALLALLFFRERFGGRGWLGALIGFGGVALSSIGTGEPFQLNNGIFLILLASFSESIYFAFQKKYVEKYGSFAFTAYTIWAGTLFMLVFLPGLDTAIMQAPLHVTLSVLYLGIFPSVVAYLTLAYVTSVVGTSEATSSLYLTPALAFLIAWVWLKEVPSLLTIIGGLITLGGVLLSTVKASSALPQSEKRGTAHVKNV</sequence>
<dbReference type="Proteomes" id="UP000319578">
    <property type="component" value="Unassembled WGS sequence"/>
</dbReference>
<gene>
    <name evidence="6" type="ORF">ADS79_32430</name>
    <name evidence="5" type="ORF">BRE01_28850</name>
</gene>
<dbReference type="InterPro" id="IPR000620">
    <property type="entry name" value="EamA_dom"/>
</dbReference>
<dbReference type="OrthoDB" id="9809509at2"/>
<comment type="caution">
    <text evidence="6">The sequence shown here is derived from an EMBL/GenBank/DDBJ whole genome shotgun (WGS) entry which is preliminary data.</text>
</comment>
<dbReference type="PANTHER" id="PTHR12715:SF4">
    <property type="entry name" value="EAMA DOMAIN-CONTAINING PROTEIN"/>
    <property type="match status" value="1"/>
</dbReference>
<feature type="transmembrane region" description="Helical" evidence="3">
    <location>
        <begin position="180"/>
        <end position="198"/>
    </location>
</feature>
<feature type="transmembrane region" description="Helical" evidence="3">
    <location>
        <begin position="149"/>
        <end position="168"/>
    </location>
</feature>
<dbReference type="InterPro" id="IPR052756">
    <property type="entry name" value="Alkyne_AA_exporter"/>
</dbReference>
<comment type="similarity">
    <text evidence="2">Belongs to the EamA transporter family.</text>
</comment>
<dbReference type="Pfam" id="PF00892">
    <property type="entry name" value="EamA"/>
    <property type="match status" value="2"/>
</dbReference>
<feature type="transmembrane region" description="Helical" evidence="3">
    <location>
        <begin position="210"/>
        <end position="234"/>
    </location>
</feature>
<feature type="transmembrane region" description="Helical" evidence="3">
    <location>
        <begin position="39"/>
        <end position="58"/>
    </location>
</feature>
<name>A0A0K9YJ01_9BACL</name>
<evidence type="ECO:0000256" key="2">
    <source>
        <dbReference type="ARBA" id="ARBA00007362"/>
    </source>
</evidence>
<evidence type="ECO:0000313" key="6">
    <source>
        <dbReference type="EMBL" id="KNB68677.1"/>
    </source>
</evidence>
<protein>
    <submittedName>
        <fullName evidence="6">Membrane protein</fullName>
    </submittedName>
</protein>
<reference evidence="5 8" key="3">
    <citation type="submission" date="2019-06" db="EMBL/GenBank/DDBJ databases">
        <title>Whole genome shotgun sequence of Brevibacillus reuszeri NBRC 15719.</title>
        <authorList>
            <person name="Hosoyama A."/>
            <person name="Uohara A."/>
            <person name="Ohji S."/>
            <person name="Ichikawa N."/>
        </authorList>
    </citation>
    <scope>NUCLEOTIDE SEQUENCE [LARGE SCALE GENOMIC DNA]</scope>
    <source>
        <strain evidence="5 8">NBRC 15719</strain>
    </source>
</reference>
<comment type="subcellular location">
    <subcellularLocation>
        <location evidence="1">Endomembrane system</location>
        <topology evidence="1">Multi-pass membrane protein</topology>
    </subcellularLocation>
</comment>
<evidence type="ECO:0000256" key="1">
    <source>
        <dbReference type="ARBA" id="ARBA00004127"/>
    </source>
</evidence>
<evidence type="ECO:0000313" key="7">
    <source>
        <dbReference type="Proteomes" id="UP000036834"/>
    </source>
</evidence>
<feature type="domain" description="EamA" evidence="4">
    <location>
        <begin position="151"/>
        <end position="285"/>
    </location>
</feature>
<feature type="domain" description="EamA" evidence="4">
    <location>
        <begin position="16"/>
        <end position="140"/>
    </location>
</feature>
<feature type="transmembrane region" description="Helical" evidence="3">
    <location>
        <begin position="268"/>
        <end position="288"/>
    </location>
</feature>
<feature type="transmembrane region" description="Helical" evidence="3">
    <location>
        <begin position="246"/>
        <end position="262"/>
    </location>
</feature>
<accession>A0A0K9YJ01</accession>
<feature type="transmembrane region" description="Helical" evidence="3">
    <location>
        <begin position="70"/>
        <end position="89"/>
    </location>
</feature>
<dbReference type="GO" id="GO:0016020">
    <property type="term" value="C:membrane"/>
    <property type="evidence" value="ECO:0007669"/>
    <property type="project" value="InterPro"/>
</dbReference>
<proteinExistence type="inferred from homology"/>
<evidence type="ECO:0000313" key="5">
    <source>
        <dbReference type="EMBL" id="GED69183.1"/>
    </source>
</evidence>
<keyword evidence="3" id="KW-0472">Membrane</keyword>
<keyword evidence="3" id="KW-0812">Transmembrane</keyword>
<feature type="transmembrane region" description="Helical" evidence="3">
    <location>
        <begin position="95"/>
        <end position="117"/>
    </location>
</feature>
<reference evidence="7" key="1">
    <citation type="submission" date="2015-07" db="EMBL/GenBank/DDBJ databases">
        <title>Genome sequencing project for genomic taxonomy and phylogenomics of Bacillus-like bacteria.</title>
        <authorList>
            <person name="Liu B."/>
            <person name="Wang J."/>
            <person name="Zhu Y."/>
            <person name="Liu G."/>
            <person name="Chen Q."/>
            <person name="Chen Z."/>
            <person name="Lan J."/>
            <person name="Che J."/>
            <person name="Ge C."/>
            <person name="Shi H."/>
            <person name="Pan Z."/>
            <person name="Liu X."/>
        </authorList>
    </citation>
    <scope>NUCLEOTIDE SEQUENCE [LARGE SCALE GENOMIC DNA]</scope>
    <source>
        <strain evidence="7">DSM 9887</strain>
    </source>
</reference>
<dbReference type="InterPro" id="IPR037185">
    <property type="entry name" value="EmrE-like"/>
</dbReference>
<feature type="transmembrane region" description="Helical" evidence="3">
    <location>
        <begin position="124"/>
        <end position="143"/>
    </location>
</feature>